<proteinExistence type="predicted"/>
<protein>
    <submittedName>
        <fullName evidence="2">Uncharacterized protein</fullName>
    </submittedName>
</protein>
<feature type="region of interest" description="Disordered" evidence="1">
    <location>
        <begin position="1"/>
        <end position="58"/>
    </location>
</feature>
<accession>A0AAV2EAX9</accession>
<dbReference type="Proteomes" id="UP001497516">
    <property type="component" value="Chromosome 4"/>
</dbReference>
<dbReference type="AlphaFoldDB" id="A0AAV2EAX9"/>
<evidence type="ECO:0000313" key="3">
    <source>
        <dbReference type="Proteomes" id="UP001497516"/>
    </source>
</evidence>
<feature type="compositionally biased region" description="Polar residues" evidence="1">
    <location>
        <begin position="48"/>
        <end position="58"/>
    </location>
</feature>
<organism evidence="2 3">
    <name type="scientific">Linum trigynum</name>
    <dbReference type="NCBI Taxonomy" id="586398"/>
    <lineage>
        <taxon>Eukaryota</taxon>
        <taxon>Viridiplantae</taxon>
        <taxon>Streptophyta</taxon>
        <taxon>Embryophyta</taxon>
        <taxon>Tracheophyta</taxon>
        <taxon>Spermatophyta</taxon>
        <taxon>Magnoliopsida</taxon>
        <taxon>eudicotyledons</taxon>
        <taxon>Gunneridae</taxon>
        <taxon>Pentapetalae</taxon>
        <taxon>rosids</taxon>
        <taxon>fabids</taxon>
        <taxon>Malpighiales</taxon>
        <taxon>Linaceae</taxon>
        <taxon>Linum</taxon>
    </lineage>
</organism>
<reference evidence="2 3" key="1">
    <citation type="submission" date="2024-04" db="EMBL/GenBank/DDBJ databases">
        <authorList>
            <person name="Fracassetti M."/>
        </authorList>
    </citation>
    <scope>NUCLEOTIDE SEQUENCE [LARGE SCALE GENOMIC DNA]</scope>
</reference>
<keyword evidence="3" id="KW-1185">Reference proteome</keyword>
<gene>
    <name evidence="2" type="ORF">LTRI10_LOCUS24344</name>
</gene>
<sequence>MKKSKSSTKQKYSPSPAVTPLLASASTTITPKVWSYPRETRERKRSISSKQPSQETNQSFVIFQIPAVGDSYVAGAPIGARRDP</sequence>
<dbReference type="EMBL" id="OZ034817">
    <property type="protein sequence ID" value="CAL1383051.1"/>
    <property type="molecule type" value="Genomic_DNA"/>
</dbReference>
<evidence type="ECO:0000256" key="1">
    <source>
        <dbReference type="SAM" id="MobiDB-lite"/>
    </source>
</evidence>
<evidence type="ECO:0000313" key="2">
    <source>
        <dbReference type="EMBL" id="CAL1383051.1"/>
    </source>
</evidence>
<name>A0AAV2EAX9_9ROSI</name>